<proteinExistence type="predicted"/>
<dbReference type="CDD" id="cd02440">
    <property type="entry name" value="AdoMet_MTases"/>
    <property type="match status" value="1"/>
</dbReference>
<dbReference type="InterPro" id="IPR029063">
    <property type="entry name" value="SAM-dependent_MTases_sf"/>
</dbReference>
<organism evidence="1">
    <name type="scientific">Calcidiscus leptoporus</name>
    <dbReference type="NCBI Taxonomy" id="127549"/>
    <lineage>
        <taxon>Eukaryota</taxon>
        <taxon>Haptista</taxon>
        <taxon>Haptophyta</taxon>
        <taxon>Prymnesiophyceae</taxon>
        <taxon>Coccolithales</taxon>
        <taxon>Calcidiscaceae</taxon>
        <taxon>Calcidiscus</taxon>
    </lineage>
</organism>
<reference evidence="1" key="1">
    <citation type="submission" date="2021-01" db="EMBL/GenBank/DDBJ databases">
        <authorList>
            <person name="Corre E."/>
            <person name="Pelletier E."/>
            <person name="Niang G."/>
            <person name="Scheremetjew M."/>
            <person name="Finn R."/>
            <person name="Kale V."/>
            <person name="Holt S."/>
            <person name="Cochrane G."/>
            <person name="Meng A."/>
            <person name="Brown T."/>
            <person name="Cohen L."/>
        </authorList>
    </citation>
    <scope>NUCLEOTIDE SEQUENCE</scope>
    <source>
        <strain evidence="1">RCC1130</strain>
    </source>
</reference>
<protein>
    <recommendedName>
        <fullName evidence="2">Calmodulin-lysine N-methyltransferase</fullName>
    </recommendedName>
</protein>
<evidence type="ECO:0000313" key="1">
    <source>
        <dbReference type="EMBL" id="CAD8551147.1"/>
    </source>
</evidence>
<evidence type="ECO:0008006" key="2">
    <source>
        <dbReference type="Google" id="ProtNLM"/>
    </source>
</evidence>
<gene>
    <name evidence="1" type="ORF">CLEP1334_LOCUS26437</name>
</gene>
<accession>A0A7S0JH79</accession>
<name>A0A7S0JH79_9EUKA</name>
<dbReference type="PANTHER" id="PTHR14614">
    <property type="entry name" value="HEPATOCELLULAR CARCINOMA-ASSOCIATED ANTIGEN"/>
    <property type="match status" value="1"/>
</dbReference>
<dbReference type="InterPro" id="IPR019410">
    <property type="entry name" value="Methyltransf_16"/>
</dbReference>
<dbReference type="SUPFAM" id="SSF53335">
    <property type="entry name" value="S-adenosyl-L-methionine-dependent methyltransferases"/>
    <property type="match status" value="1"/>
</dbReference>
<dbReference type="EMBL" id="HBER01052862">
    <property type="protein sequence ID" value="CAD8551147.1"/>
    <property type="molecule type" value="Transcribed_RNA"/>
</dbReference>
<dbReference type="AlphaFoldDB" id="A0A7S0JH79"/>
<dbReference type="Pfam" id="PF10294">
    <property type="entry name" value="Methyltransf_16"/>
    <property type="match status" value="1"/>
</dbReference>
<sequence length="275" mass="28618">MVPLLLAAQLCASALLPPSRLLLPSDAGLTEVLSVPINEGLALTLLEANAASQEILVNAALDLASQGADEDPYGTVLWPAAQVVAQALAGLELEGARVLELGAGTGLCSLAAAACGAEVLATDYREEPLELLRDAAVLNKQTLQRELRVSTRLFDLQGDEPLPLIPHVLVAADLLYFKRTSSALARRCIEALAGGARYVLVGDCGRPGQGTFIDELLNAGVREAAVTFRRVDGWSSGSHRHSLIASCDGGIPQPVSVGLLTLEPSDLSGSSPRSG</sequence>
<dbReference type="Gene3D" id="3.40.50.150">
    <property type="entry name" value="Vaccinia Virus protein VP39"/>
    <property type="match status" value="1"/>
</dbReference>